<protein>
    <submittedName>
        <fullName evidence="2">Uncharacterized protein</fullName>
    </submittedName>
</protein>
<comment type="caution">
    <text evidence="2">The sequence shown here is derived from an EMBL/GenBank/DDBJ whole genome shotgun (WGS) entry which is preliminary data.</text>
</comment>
<reference evidence="2 3" key="1">
    <citation type="journal article" date="2021" name="Sci. Rep.">
        <title>The genome of the diatom Chaetoceros tenuissimus carries an ancient integrated fragment of an extant virus.</title>
        <authorList>
            <person name="Hongo Y."/>
            <person name="Kimura K."/>
            <person name="Takaki Y."/>
            <person name="Yoshida Y."/>
            <person name="Baba S."/>
            <person name="Kobayashi G."/>
            <person name="Nagasaki K."/>
            <person name="Hano T."/>
            <person name="Tomaru Y."/>
        </authorList>
    </citation>
    <scope>NUCLEOTIDE SEQUENCE [LARGE SCALE GENOMIC DNA]</scope>
    <source>
        <strain evidence="2 3">NIES-3715</strain>
    </source>
</reference>
<evidence type="ECO:0000256" key="1">
    <source>
        <dbReference type="SAM" id="MobiDB-lite"/>
    </source>
</evidence>
<name>A0AAD3CFX5_9STRA</name>
<dbReference type="Proteomes" id="UP001054902">
    <property type="component" value="Unassembled WGS sequence"/>
</dbReference>
<feature type="region of interest" description="Disordered" evidence="1">
    <location>
        <begin position="373"/>
        <end position="397"/>
    </location>
</feature>
<evidence type="ECO:0000313" key="3">
    <source>
        <dbReference type="Proteomes" id="UP001054902"/>
    </source>
</evidence>
<organism evidence="2 3">
    <name type="scientific">Chaetoceros tenuissimus</name>
    <dbReference type="NCBI Taxonomy" id="426638"/>
    <lineage>
        <taxon>Eukaryota</taxon>
        <taxon>Sar</taxon>
        <taxon>Stramenopiles</taxon>
        <taxon>Ochrophyta</taxon>
        <taxon>Bacillariophyta</taxon>
        <taxon>Coscinodiscophyceae</taxon>
        <taxon>Chaetocerotophycidae</taxon>
        <taxon>Chaetocerotales</taxon>
        <taxon>Chaetocerotaceae</taxon>
        <taxon>Chaetoceros</taxon>
    </lineage>
</organism>
<dbReference type="InterPro" id="IPR036770">
    <property type="entry name" value="Ankyrin_rpt-contain_sf"/>
</dbReference>
<proteinExistence type="predicted"/>
<keyword evidence="3" id="KW-1185">Reference proteome</keyword>
<dbReference type="SUPFAM" id="SSF48403">
    <property type="entry name" value="Ankyrin repeat"/>
    <property type="match status" value="1"/>
</dbReference>
<dbReference type="EMBL" id="BLLK01000019">
    <property type="protein sequence ID" value="GFH44076.1"/>
    <property type="molecule type" value="Genomic_DNA"/>
</dbReference>
<dbReference type="AlphaFoldDB" id="A0AAD3CFX5"/>
<accession>A0AAD3CFX5</accession>
<dbReference type="Gene3D" id="1.25.40.20">
    <property type="entry name" value="Ankyrin repeat-containing domain"/>
    <property type="match status" value="1"/>
</dbReference>
<evidence type="ECO:0000313" key="2">
    <source>
        <dbReference type="EMBL" id="GFH44076.1"/>
    </source>
</evidence>
<sequence length="397" mass="45646">MNISTFQSNLDFIKSLYFHEEWKDEDCKKEILEALEEANDKIEKAFGESMYRLGWKHKPSTEAVEKVVQKFASTLLFEQDEDGQIPIQYAATAGAGFEYVSILANEGVKYKVGEEDTRGGLLIADPTEIDGWNALKMLSSAGDEDDDRLRVLKELQKSGLLVKKDIQEQNLLEVSCWEENQKRFEYFASWDPDALIETRIEDEPLIHYMSSSTEKRIILLLKAGFKYHPNKGGLLFVEDDQGTTAFDCLCSKKEVDKVMSLLYDILSPKRNYPILHHIFVNAPQHINIFMRKFPWAYHLRDHNGRTLHQAVLAAGPDVMKKNDFLLASLSDNQIQTKDSITTLYPFAAMAVGEHADLENTFYLLRRQPSVMDRHSRSDIGSSSNRRKKRRIQKQQVK</sequence>
<feature type="compositionally biased region" description="Basic residues" evidence="1">
    <location>
        <begin position="384"/>
        <end position="397"/>
    </location>
</feature>
<gene>
    <name evidence="2" type="ORF">CTEN210_00550</name>
</gene>